<dbReference type="GeneID" id="26252362"/>
<evidence type="ECO:0000313" key="2">
    <source>
        <dbReference type="Proteomes" id="UP000054337"/>
    </source>
</evidence>
<dbReference type="AlphaFoldDB" id="W7EFJ2"/>
<name>W7EFJ2_BIPV3</name>
<keyword evidence="2" id="KW-1185">Reference proteome</keyword>
<protein>
    <submittedName>
        <fullName evidence="1">Uncharacterized protein</fullName>
    </submittedName>
</protein>
<gene>
    <name evidence="1" type="ORF">COCVIDRAFT_19429</name>
</gene>
<accession>W7EFJ2</accession>
<evidence type="ECO:0000313" key="1">
    <source>
        <dbReference type="EMBL" id="EUN22962.1"/>
    </source>
</evidence>
<dbReference type="RefSeq" id="XP_014552510.1">
    <property type="nucleotide sequence ID" value="XM_014697024.1"/>
</dbReference>
<dbReference type="HOGENOM" id="CLU_1354389_0_0_1"/>
<proteinExistence type="predicted"/>
<sequence length="202" mass="22167">MSRMRIAHMFTYLHGGETDGQIAMRYVRFKSTELAGGTLIHSTMALFAKDAREKNVVSIEELFSLSRVSPCARLVGRRCVAPDNIRYSMVARTASLVRAVRRVSVGRIRAPYHGYFVPRSAVTHPLTPGFSAVNWTLVHNSAGWDNGIGRERVMKDERSVGLGRTCPIRPYCRSATFPTMAAATGWEGSQASPLATGFGCLG</sequence>
<dbReference type="EMBL" id="KI968798">
    <property type="protein sequence ID" value="EUN22962.1"/>
    <property type="molecule type" value="Genomic_DNA"/>
</dbReference>
<reference evidence="1 2" key="1">
    <citation type="journal article" date="2013" name="PLoS Genet.">
        <title>Comparative genome structure, secondary metabolite, and effector coding capacity across Cochliobolus pathogens.</title>
        <authorList>
            <person name="Condon B.J."/>
            <person name="Leng Y."/>
            <person name="Wu D."/>
            <person name="Bushley K.E."/>
            <person name="Ohm R.A."/>
            <person name="Otillar R."/>
            <person name="Martin J."/>
            <person name="Schackwitz W."/>
            <person name="Grimwood J."/>
            <person name="MohdZainudin N."/>
            <person name="Xue C."/>
            <person name="Wang R."/>
            <person name="Manning V.A."/>
            <person name="Dhillon B."/>
            <person name="Tu Z.J."/>
            <person name="Steffenson B.J."/>
            <person name="Salamov A."/>
            <person name="Sun H."/>
            <person name="Lowry S."/>
            <person name="LaButti K."/>
            <person name="Han J."/>
            <person name="Copeland A."/>
            <person name="Lindquist E."/>
            <person name="Barry K."/>
            <person name="Schmutz J."/>
            <person name="Baker S.E."/>
            <person name="Ciuffetti L.M."/>
            <person name="Grigoriev I.V."/>
            <person name="Zhong S."/>
            <person name="Turgeon B.G."/>
        </authorList>
    </citation>
    <scope>NUCLEOTIDE SEQUENCE [LARGE SCALE GENOMIC DNA]</scope>
    <source>
        <strain evidence="1 2">FI3</strain>
    </source>
</reference>
<dbReference type="Proteomes" id="UP000054337">
    <property type="component" value="Unassembled WGS sequence"/>
</dbReference>
<organism evidence="1 2">
    <name type="scientific">Bipolaris victoriae (strain FI3)</name>
    <name type="common">Victoria blight of oats agent</name>
    <name type="synonym">Cochliobolus victoriae</name>
    <dbReference type="NCBI Taxonomy" id="930091"/>
    <lineage>
        <taxon>Eukaryota</taxon>
        <taxon>Fungi</taxon>
        <taxon>Dikarya</taxon>
        <taxon>Ascomycota</taxon>
        <taxon>Pezizomycotina</taxon>
        <taxon>Dothideomycetes</taxon>
        <taxon>Pleosporomycetidae</taxon>
        <taxon>Pleosporales</taxon>
        <taxon>Pleosporineae</taxon>
        <taxon>Pleosporaceae</taxon>
        <taxon>Bipolaris</taxon>
    </lineage>
</organism>